<evidence type="ECO:0008006" key="3">
    <source>
        <dbReference type="Google" id="ProtNLM"/>
    </source>
</evidence>
<accession>A0A162LHR1</accession>
<dbReference type="PANTHER" id="PTHR48100:SF62">
    <property type="entry name" value="GLUCOSYL-3-PHOSPHOGLYCERATE PHOSPHATASE"/>
    <property type="match status" value="1"/>
</dbReference>
<dbReference type="GO" id="GO:0016791">
    <property type="term" value="F:phosphatase activity"/>
    <property type="evidence" value="ECO:0007669"/>
    <property type="project" value="TreeGrafter"/>
</dbReference>
<organism evidence="1 2">
    <name type="scientific">Tistrella mobilis</name>
    <dbReference type="NCBI Taxonomy" id="171437"/>
    <lineage>
        <taxon>Bacteria</taxon>
        <taxon>Pseudomonadati</taxon>
        <taxon>Pseudomonadota</taxon>
        <taxon>Alphaproteobacteria</taxon>
        <taxon>Geminicoccales</taxon>
        <taxon>Geminicoccaceae</taxon>
        <taxon>Tistrella</taxon>
    </lineage>
</organism>
<dbReference type="InterPro" id="IPR029033">
    <property type="entry name" value="His_PPase_superfam"/>
</dbReference>
<dbReference type="Gene3D" id="3.40.50.1240">
    <property type="entry name" value="Phosphoglycerate mutase-like"/>
    <property type="match status" value="1"/>
</dbReference>
<comment type="caution">
    <text evidence="1">The sequence shown here is derived from an EMBL/GenBank/DDBJ whole genome shotgun (WGS) entry which is preliminary data.</text>
</comment>
<reference evidence="1 2" key="1">
    <citation type="submission" date="2015-12" db="EMBL/GenBank/DDBJ databases">
        <title>Genome sequence of Tistrella mobilis MCCC 1A02139.</title>
        <authorList>
            <person name="Lu L."/>
            <person name="Lai Q."/>
            <person name="Shao Z."/>
            <person name="Qian P."/>
        </authorList>
    </citation>
    <scope>NUCLEOTIDE SEQUENCE [LARGE SCALE GENOMIC DNA]</scope>
    <source>
        <strain evidence="1 2">MCCC 1A02139</strain>
    </source>
</reference>
<proteinExistence type="predicted"/>
<dbReference type="GO" id="GO:0005737">
    <property type="term" value="C:cytoplasm"/>
    <property type="evidence" value="ECO:0007669"/>
    <property type="project" value="TreeGrafter"/>
</dbReference>
<sequence>MVAVTRWYWLRHAPLAASALGRIHGAGEAPVDLPAPMRAARIAHALPEGMRLVASPLARARDTASVLRPDLTARIEPGFIEQDFGLWEGRVHAEIEAAEPEAYAAFWRQPARARPPGGERYADVIARVAATVDRISAEADARPVVVVAHAGVVRAALAQALGLTPEQSISFVVDPLSLTRIDRIQMDDGAVLWRVETVNRPLPTGEDEPC</sequence>
<dbReference type="OrthoDB" id="8347407at2"/>
<dbReference type="AlphaFoldDB" id="A0A162LHR1"/>
<dbReference type="InterPro" id="IPR050275">
    <property type="entry name" value="PGM_Phosphatase"/>
</dbReference>
<dbReference type="PANTHER" id="PTHR48100">
    <property type="entry name" value="BROAD-SPECIFICITY PHOSPHATASE YOR283W-RELATED"/>
    <property type="match status" value="1"/>
</dbReference>
<dbReference type="InterPro" id="IPR013078">
    <property type="entry name" value="His_Pase_superF_clade-1"/>
</dbReference>
<evidence type="ECO:0000313" key="1">
    <source>
        <dbReference type="EMBL" id="KYO55066.1"/>
    </source>
</evidence>
<protein>
    <recommendedName>
        <fullName evidence="3">Phosphoglycerate mutase</fullName>
    </recommendedName>
</protein>
<dbReference type="Pfam" id="PF00300">
    <property type="entry name" value="His_Phos_1"/>
    <property type="match status" value="1"/>
</dbReference>
<dbReference type="SMART" id="SM00855">
    <property type="entry name" value="PGAM"/>
    <property type="match status" value="1"/>
</dbReference>
<name>A0A162LHR1_9PROT</name>
<dbReference type="EMBL" id="LPZR01000072">
    <property type="protein sequence ID" value="KYO55066.1"/>
    <property type="molecule type" value="Genomic_DNA"/>
</dbReference>
<gene>
    <name evidence="1" type="ORF">AUP44_24250</name>
</gene>
<dbReference type="Proteomes" id="UP000075787">
    <property type="component" value="Unassembled WGS sequence"/>
</dbReference>
<evidence type="ECO:0000313" key="2">
    <source>
        <dbReference type="Proteomes" id="UP000075787"/>
    </source>
</evidence>
<dbReference type="SUPFAM" id="SSF53254">
    <property type="entry name" value="Phosphoglycerate mutase-like"/>
    <property type="match status" value="1"/>
</dbReference>